<feature type="transmembrane region" description="Helical" evidence="7">
    <location>
        <begin position="316"/>
        <end position="335"/>
    </location>
</feature>
<evidence type="ECO:0000313" key="10">
    <source>
        <dbReference type="EMBL" id="MDC8770185.1"/>
    </source>
</evidence>
<dbReference type="Proteomes" id="UP001221189">
    <property type="component" value="Unassembled WGS sequence"/>
</dbReference>
<accession>A0ABT5K8T2</accession>
<feature type="transmembrane region" description="Helical" evidence="7">
    <location>
        <begin position="278"/>
        <end position="296"/>
    </location>
</feature>
<keyword evidence="4 7" id="KW-0812">Transmembrane</keyword>
<dbReference type="PANTHER" id="PTHR30347:SF1">
    <property type="entry name" value="MECHANOSENSITIVE CHANNEL MSCK"/>
    <property type="match status" value="1"/>
</dbReference>
<dbReference type="EMBL" id="JAQQXT010000001">
    <property type="protein sequence ID" value="MDC8770185.1"/>
    <property type="molecule type" value="Genomic_DNA"/>
</dbReference>
<dbReference type="Gene3D" id="3.30.70.100">
    <property type="match status" value="1"/>
</dbReference>
<dbReference type="SUPFAM" id="SSF50182">
    <property type="entry name" value="Sm-like ribonucleoproteins"/>
    <property type="match status" value="1"/>
</dbReference>
<dbReference type="PANTHER" id="PTHR30347">
    <property type="entry name" value="POTASSIUM CHANNEL RELATED"/>
    <property type="match status" value="1"/>
</dbReference>
<keyword evidence="11" id="KW-1185">Reference proteome</keyword>
<feature type="transmembrane region" description="Helical" evidence="7">
    <location>
        <begin position="567"/>
        <end position="592"/>
    </location>
</feature>
<name>A0ABT5K8T2_9BURK</name>
<dbReference type="InterPro" id="IPR011014">
    <property type="entry name" value="MscS_channel_TM-2"/>
</dbReference>
<keyword evidence="6 7" id="KW-0472">Membrane</keyword>
<evidence type="ECO:0000259" key="9">
    <source>
        <dbReference type="Pfam" id="PF21082"/>
    </source>
</evidence>
<gene>
    <name evidence="10" type="ORF">PRZ03_01285</name>
</gene>
<dbReference type="InterPro" id="IPR011066">
    <property type="entry name" value="MscS_channel_C_sf"/>
</dbReference>
<dbReference type="Pfam" id="PF00924">
    <property type="entry name" value="MS_channel_2nd"/>
    <property type="match status" value="1"/>
</dbReference>
<evidence type="ECO:0000259" key="8">
    <source>
        <dbReference type="Pfam" id="PF00924"/>
    </source>
</evidence>
<evidence type="ECO:0000256" key="6">
    <source>
        <dbReference type="ARBA" id="ARBA00023136"/>
    </source>
</evidence>
<feature type="domain" description="Mechanosensitive ion channel MscS" evidence="8">
    <location>
        <begin position="662"/>
        <end position="728"/>
    </location>
</feature>
<sequence>MIKKIESRRAWFKRPGPYGWLLGLSLLLALGAISPGFAQAPPAGTAAAAESRHEVIAPADIPARADADEQLIVTVVRRANSADAGRRLEQSLAERAESIKQLTDKSSSSALALLSVRRLESLHRHWQLHEREIARSRAELARVLQSRSEDAADLAARRNIWQATRVSAADSAPALVQRVDELIALAQQGEVDLAGPLAKLLERGRTASALATHVHNMVNAVQTRIEDLDRRLLVIDAPPLWQAAASDEVAEPVSVGLRSSLEIERGFARDHDASSAKLLPVLVLSALALLPMMFWLKRRARQMVRDGQASELSMQILSRPLAAWLVLVALGAMVYDLHGPIMRQQMVMLLAWVPVLVLLQRRIPPAVGPWAYLSAVFYFFNVVASLFVGSLLVYRFGLLALNLLMLLTLGILGWRALREPAVAQGEPADEGSLNSGASAVQPANQVPKWLPAGLLLLACAVLLASALSNVLGNISLTTMLTGAVLDSSYAALALYAGASVLVALLQVLLARPKLAQLSKRHAGTLVPVVVRLGRILLLLGWVVYALQDFRIYRPLYDMLMAALTFQVALGGLTLSLGSVVAFVVATWASFWVARTLRTLLAEDVLPALKLPLGVGQSVSTISYYCVLIFGLLTALAAAGFKVGELAIVFGALGIGIGLGLQDVVRNFVAGLILMFERPIRPGDVVDVAGLTATVRDIGLRATTLTTFEGADVVLPNGMILADKLVNWTLTGNSRRINIDVSTGYEVSPQQTIAMLIGIAQDLDGVASFPPPSALLTGLTPGALTFNVRAWTTQQADWVAVRSAFAMRIRDAFAEANIVVPLPQRELHIHKADSLKGVLPDAAA</sequence>
<feature type="transmembrane region" description="Helical" evidence="7">
    <location>
        <begin position="621"/>
        <end position="640"/>
    </location>
</feature>
<comment type="similarity">
    <text evidence="2">Belongs to the MscS (TC 1.A.23) family.</text>
</comment>
<dbReference type="RefSeq" id="WP_273598663.1">
    <property type="nucleotide sequence ID" value="NZ_JAQQXT010000001.1"/>
</dbReference>
<dbReference type="SUPFAM" id="SSF82689">
    <property type="entry name" value="Mechanosensitive channel protein MscS (YggB), C-terminal domain"/>
    <property type="match status" value="1"/>
</dbReference>
<feature type="transmembrane region" description="Helical" evidence="7">
    <location>
        <begin position="399"/>
        <end position="417"/>
    </location>
</feature>
<evidence type="ECO:0000256" key="2">
    <source>
        <dbReference type="ARBA" id="ARBA00008017"/>
    </source>
</evidence>
<dbReference type="Gene3D" id="1.10.287.1260">
    <property type="match status" value="1"/>
</dbReference>
<feature type="transmembrane region" description="Helical" evidence="7">
    <location>
        <begin position="449"/>
        <end position="468"/>
    </location>
</feature>
<protein>
    <submittedName>
        <fullName evidence="10">Mechanosensitive ion channel</fullName>
    </submittedName>
</protein>
<dbReference type="Pfam" id="PF21082">
    <property type="entry name" value="MS_channel_3rd"/>
    <property type="match status" value="1"/>
</dbReference>
<feature type="transmembrane region" description="Helical" evidence="7">
    <location>
        <begin position="371"/>
        <end position="393"/>
    </location>
</feature>
<comment type="subcellular location">
    <subcellularLocation>
        <location evidence="1">Cell membrane</location>
        <topology evidence="1">Multi-pass membrane protein</topology>
    </subcellularLocation>
</comment>
<dbReference type="InterPro" id="IPR006685">
    <property type="entry name" value="MscS_channel_2nd"/>
</dbReference>
<evidence type="ECO:0000256" key="3">
    <source>
        <dbReference type="ARBA" id="ARBA00022475"/>
    </source>
</evidence>
<dbReference type="InterPro" id="IPR010920">
    <property type="entry name" value="LSM_dom_sf"/>
</dbReference>
<keyword evidence="3" id="KW-1003">Cell membrane</keyword>
<dbReference type="InterPro" id="IPR049278">
    <property type="entry name" value="MS_channel_C"/>
</dbReference>
<dbReference type="InterPro" id="IPR052702">
    <property type="entry name" value="MscS-like_channel"/>
</dbReference>
<proteinExistence type="inferred from homology"/>
<evidence type="ECO:0000256" key="7">
    <source>
        <dbReference type="SAM" id="Phobius"/>
    </source>
</evidence>
<feature type="transmembrane region" description="Helical" evidence="7">
    <location>
        <begin position="488"/>
        <end position="510"/>
    </location>
</feature>
<feature type="transmembrane region" description="Helical" evidence="7">
    <location>
        <begin position="522"/>
        <end position="547"/>
    </location>
</feature>
<dbReference type="Gene3D" id="2.30.30.60">
    <property type="match status" value="1"/>
</dbReference>
<evidence type="ECO:0000313" key="11">
    <source>
        <dbReference type="Proteomes" id="UP001221189"/>
    </source>
</evidence>
<feature type="domain" description="Mechanosensitive ion channel MscS C-terminal" evidence="9">
    <location>
        <begin position="736"/>
        <end position="817"/>
    </location>
</feature>
<organism evidence="10 11">
    <name type="scientific">Roseateles albus</name>
    <dbReference type="NCBI Taxonomy" id="2987525"/>
    <lineage>
        <taxon>Bacteria</taxon>
        <taxon>Pseudomonadati</taxon>
        <taxon>Pseudomonadota</taxon>
        <taxon>Betaproteobacteria</taxon>
        <taxon>Burkholderiales</taxon>
        <taxon>Sphaerotilaceae</taxon>
        <taxon>Roseateles</taxon>
    </lineage>
</organism>
<evidence type="ECO:0000256" key="4">
    <source>
        <dbReference type="ARBA" id="ARBA00022692"/>
    </source>
</evidence>
<reference evidence="10 11" key="1">
    <citation type="submission" date="2022-10" db="EMBL/GenBank/DDBJ databases">
        <title>Paucibacter sp. hw1 Genome sequencing.</title>
        <authorList>
            <person name="Park S."/>
        </authorList>
    </citation>
    <scope>NUCLEOTIDE SEQUENCE [LARGE SCALE GENOMIC DNA]</scope>
    <source>
        <strain evidence="11">hw1</strain>
    </source>
</reference>
<dbReference type="SUPFAM" id="SSF82861">
    <property type="entry name" value="Mechanosensitive channel protein MscS (YggB), transmembrane region"/>
    <property type="match status" value="1"/>
</dbReference>
<keyword evidence="5 7" id="KW-1133">Transmembrane helix</keyword>
<feature type="transmembrane region" description="Helical" evidence="7">
    <location>
        <begin position="646"/>
        <end position="664"/>
    </location>
</feature>
<dbReference type="InterPro" id="IPR023408">
    <property type="entry name" value="MscS_beta-dom_sf"/>
</dbReference>
<comment type="caution">
    <text evidence="10">The sequence shown here is derived from an EMBL/GenBank/DDBJ whole genome shotgun (WGS) entry which is preliminary data.</text>
</comment>
<evidence type="ECO:0000256" key="5">
    <source>
        <dbReference type="ARBA" id="ARBA00022989"/>
    </source>
</evidence>
<evidence type="ECO:0000256" key="1">
    <source>
        <dbReference type="ARBA" id="ARBA00004651"/>
    </source>
</evidence>